<gene>
    <name evidence="1" type="ORF">DFR87_12790</name>
</gene>
<name>A0A2U9IWS0_9CREN</name>
<evidence type="ECO:0008006" key="3">
    <source>
        <dbReference type="Google" id="ProtNLM"/>
    </source>
</evidence>
<evidence type="ECO:0000313" key="2">
    <source>
        <dbReference type="Proteomes" id="UP000247586"/>
    </source>
</evidence>
<sequence>MSKFRWSTMKVYVTGMKGGTGKTLVALYMLFKFKQMGFRVDFKDLTENMTGKNYLEGRGFRRDPKPELVIYDMRPSGVDNSQDVTVLVTEVPFLPLETLRVVGKKILVLNKMSPFPDKFMEQVDVVKGLVPNFDSVVLVPFNGGLFNWELQREPALDKLALIVAGKSQERLVFPFVEKFDS</sequence>
<dbReference type="KEGG" id="mhk:DFR87_12790"/>
<dbReference type="CDD" id="cd01983">
    <property type="entry name" value="SIMIBI"/>
    <property type="match status" value="1"/>
</dbReference>
<keyword evidence="2" id="KW-1185">Reference proteome</keyword>
<dbReference type="STRING" id="1293036.GCA_001315825_03028"/>
<dbReference type="Proteomes" id="UP000247586">
    <property type="component" value="Chromosome"/>
</dbReference>
<protein>
    <recommendedName>
        <fullName evidence="3">CobQ/CobB/MinD/ParA nucleotide binding domain-containing protein</fullName>
    </recommendedName>
</protein>
<dbReference type="EMBL" id="CP029287">
    <property type="protein sequence ID" value="AWS00404.1"/>
    <property type="molecule type" value="Genomic_DNA"/>
</dbReference>
<organism evidence="1 2">
    <name type="scientific">Metallosphaera hakonensis JCM 8857 = DSM 7519</name>
    <dbReference type="NCBI Taxonomy" id="1293036"/>
    <lineage>
        <taxon>Archaea</taxon>
        <taxon>Thermoproteota</taxon>
        <taxon>Thermoprotei</taxon>
        <taxon>Sulfolobales</taxon>
        <taxon>Sulfolobaceae</taxon>
        <taxon>Metallosphaera</taxon>
    </lineage>
</organism>
<dbReference type="InterPro" id="IPR027417">
    <property type="entry name" value="P-loop_NTPase"/>
</dbReference>
<reference evidence="1" key="1">
    <citation type="submission" date="2018-05" db="EMBL/GenBank/DDBJ databases">
        <title>Complete Genome Sequences of Extremely Thermoacidophilic, Metal-Mobilizing Type-Strain Members of the Archaeal Family Sulfolobaceae: Acidianus brierleyi DSM-1651T, Acidianus sulfidivorans DSM-18786T, Metallosphaera hakonensis DSM-7519T, and Metallosphaera prunae DSM-10039T.</title>
        <authorList>
            <person name="Counts J.A."/>
            <person name="Kelly R.M."/>
        </authorList>
    </citation>
    <scope>NUCLEOTIDE SEQUENCE [LARGE SCALE GENOMIC DNA]</scope>
    <source>
        <strain evidence="1">HO1-1</strain>
    </source>
</reference>
<evidence type="ECO:0000313" key="1">
    <source>
        <dbReference type="EMBL" id="AWS00404.1"/>
    </source>
</evidence>
<accession>A0A2U9IWS0</accession>
<proteinExistence type="predicted"/>
<dbReference type="SUPFAM" id="SSF52540">
    <property type="entry name" value="P-loop containing nucleoside triphosphate hydrolases"/>
    <property type="match status" value="1"/>
</dbReference>
<dbReference type="AlphaFoldDB" id="A0A2U9IWS0"/>